<feature type="non-terminal residue" evidence="1">
    <location>
        <position position="1"/>
    </location>
</feature>
<sequence>SEALQLVDWNELWNPDDVNDMWNRFHAAVKFHVDQNTSSKFMRQSPTKPWIDDGIIRKDISEIDAILISKIIDNFPNVYQYVYPLLRRILRKRSLPVRIKRNFSSTFVALSTPKYLFLQFETTFEIYPLIIRHLPVFSLILSPKLSLENQQAPLPKISTRRNQNILGDVTISPELVEAAIKGLKSNSSPGLDGISV</sequence>
<dbReference type="AlphaFoldDB" id="A0ABD2P159"/>
<evidence type="ECO:0000313" key="1">
    <source>
        <dbReference type="EMBL" id="KAL3284453.1"/>
    </source>
</evidence>
<dbReference type="Proteomes" id="UP001516400">
    <property type="component" value="Unassembled WGS sequence"/>
</dbReference>
<evidence type="ECO:0008006" key="3">
    <source>
        <dbReference type="Google" id="ProtNLM"/>
    </source>
</evidence>
<dbReference type="EMBL" id="JABFTP020000165">
    <property type="protein sequence ID" value="KAL3284453.1"/>
    <property type="molecule type" value="Genomic_DNA"/>
</dbReference>
<reference evidence="1 2" key="1">
    <citation type="journal article" date="2021" name="BMC Biol.">
        <title>Horizontally acquired antibacterial genes associated with adaptive radiation of ladybird beetles.</title>
        <authorList>
            <person name="Li H.S."/>
            <person name="Tang X.F."/>
            <person name="Huang Y.H."/>
            <person name="Xu Z.Y."/>
            <person name="Chen M.L."/>
            <person name="Du X.Y."/>
            <person name="Qiu B.Y."/>
            <person name="Chen P.T."/>
            <person name="Zhang W."/>
            <person name="Slipinski A."/>
            <person name="Escalona H.E."/>
            <person name="Waterhouse R.M."/>
            <person name="Zwick A."/>
            <person name="Pang H."/>
        </authorList>
    </citation>
    <scope>NUCLEOTIDE SEQUENCE [LARGE SCALE GENOMIC DNA]</scope>
    <source>
        <strain evidence="1">SYSU2018</strain>
    </source>
</reference>
<name>A0ABD2P159_9CUCU</name>
<keyword evidence="2" id="KW-1185">Reference proteome</keyword>
<gene>
    <name evidence="1" type="ORF">HHI36_018614</name>
</gene>
<comment type="caution">
    <text evidence="1">The sequence shown here is derived from an EMBL/GenBank/DDBJ whole genome shotgun (WGS) entry which is preliminary data.</text>
</comment>
<accession>A0ABD2P159</accession>
<protein>
    <recommendedName>
        <fullName evidence="3">Reverse transcriptase</fullName>
    </recommendedName>
</protein>
<organism evidence="1 2">
    <name type="scientific">Cryptolaemus montrouzieri</name>
    <dbReference type="NCBI Taxonomy" id="559131"/>
    <lineage>
        <taxon>Eukaryota</taxon>
        <taxon>Metazoa</taxon>
        <taxon>Ecdysozoa</taxon>
        <taxon>Arthropoda</taxon>
        <taxon>Hexapoda</taxon>
        <taxon>Insecta</taxon>
        <taxon>Pterygota</taxon>
        <taxon>Neoptera</taxon>
        <taxon>Endopterygota</taxon>
        <taxon>Coleoptera</taxon>
        <taxon>Polyphaga</taxon>
        <taxon>Cucujiformia</taxon>
        <taxon>Coccinelloidea</taxon>
        <taxon>Coccinellidae</taxon>
        <taxon>Scymninae</taxon>
        <taxon>Scymnini</taxon>
        <taxon>Cryptolaemus</taxon>
    </lineage>
</organism>
<proteinExistence type="predicted"/>
<evidence type="ECO:0000313" key="2">
    <source>
        <dbReference type="Proteomes" id="UP001516400"/>
    </source>
</evidence>